<name>A0A1R2CBN1_9CILI</name>
<protein>
    <submittedName>
        <fullName evidence="1">Uncharacterized protein</fullName>
    </submittedName>
</protein>
<dbReference type="Proteomes" id="UP000187209">
    <property type="component" value="Unassembled WGS sequence"/>
</dbReference>
<dbReference type="AlphaFoldDB" id="A0A1R2CBN1"/>
<accession>A0A1R2CBN1</accession>
<keyword evidence="2" id="KW-1185">Reference proteome</keyword>
<evidence type="ECO:0000313" key="1">
    <source>
        <dbReference type="EMBL" id="OMJ86370.1"/>
    </source>
</evidence>
<proteinExistence type="predicted"/>
<gene>
    <name evidence="1" type="ORF">SteCoe_12092</name>
</gene>
<evidence type="ECO:0000313" key="2">
    <source>
        <dbReference type="Proteomes" id="UP000187209"/>
    </source>
</evidence>
<reference evidence="1 2" key="1">
    <citation type="submission" date="2016-11" db="EMBL/GenBank/DDBJ databases">
        <title>The macronuclear genome of Stentor coeruleus: a giant cell with tiny introns.</title>
        <authorList>
            <person name="Slabodnick M."/>
            <person name="Ruby J.G."/>
            <person name="Reiff S.B."/>
            <person name="Swart E.C."/>
            <person name="Gosai S."/>
            <person name="Prabakaran S."/>
            <person name="Witkowska E."/>
            <person name="Larue G.E."/>
            <person name="Fisher S."/>
            <person name="Freeman R.M."/>
            <person name="Gunawardena J."/>
            <person name="Chu W."/>
            <person name="Stover N.A."/>
            <person name="Gregory B.D."/>
            <person name="Nowacki M."/>
            <person name="Derisi J."/>
            <person name="Roy S.W."/>
            <person name="Marshall W.F."/>
            <person name="Sood P."/>
        </authorList>
    </citation>
    <scope>NUCLEOTIDE SEQUENCE [LARGE SCALE GENOMIC DNA]</scope>
    <source>
        <strain evidence="1">WM001</strain>
    </source>
</reference>
<sequence>MGCCENKSMQDEFILYQEKLVEISPQSFDDISIYSEGDAKKYTNTSPQAQSSFVSTHANIELAFLTGNTMLKSKTQSLVIPTEEEL</sequence>
<organism evidence="1 2">
    <name type="scientific">Stentor coeruleus</name>
    <dbReference type="NCBI Taxonomy" id="5963"/>
    <lineage>
        <taxon>Eukaryota</taxon>
        <taxon>Sar</taxon>
        <taxon>Alveolata</taxon>
        <taxon>Ciliophora</taxon>
        <taxon>Postciliodesmatophora</taxon>
        <taxon>Heterotrichea</taxon>
        <taxon>Heterotrichida</taxon>
        <taxon>Stentoridae</taxon>
        <taxon>Stentor</taxon>
    </lineage>
</organism>
<comment type="caution">
    <text evidence="1">The sequence shown here is derived from an EMBL/GenBank/DDBJ whole genome shotgun (WGS) entry which is preliminary data.</text>
</comment>
<dbReference type="EMBL" id="MPUH01000207">
    <property type="protein sequence ID" value="OMJ86370.1"/>
    <property type="molecule type" value="Genomic_DNA"/>
</dbReference>